<evidence type="ECO:0000313" key="3">
    <source>
        <dbReference type="EMBL" id="OOZ37194.1"/>
    </source>
</evidence>
<dbReference type="AlphaFoldDB" id="A0A1T2KWJ8"/>
<feature type="signal peptide" evidence="2">
    <location>
        <begin position="1"/>
        <end position="22"/>
    </location>
</feature>
<dbReference type="GO" id="GO:0042597">
    <property type="term" value="C:periplasmic space"/>
    <property type="evidence" value="ECO:0007669"/>
    <property type="project" value="InterPro"/>
</dbReference>
<sequence length="237" mass="27420">MEITTRRKILILLLLFISTVCANSAAKTDNPSLQSLRQDFLAAEQALGRDDAAFQALKARLDAQDYPLLPYLKLKEHLNNLSALKSDQVELFLATYSDTPLANRLHSAWLKHLAKKKRWWTYRAFYKPTRSTSQQCTYLWALFNTGKAQEAMKKAVKVWLSGSSQPKACDPMFEVLQDNDLLTEKLVWARIDLAMEQRSSRLARYLGRFLPKPEQSWLNQWLDIHRHPATRKGCRLQ</sequence>
<reference evidence="3 4" key="1">
    <citation type="submission" date="2016-11" db="EMBL/GenBank/DDBJ databases">
        <title>Mixed transmission modes and dynamic genome evolution in an obligate animal-bacterial symbiosis.</title>
        <authorList>
            <person name="Russell S.L."/>
            <person name="Corbett-Detig R.B."/>
            <person name="Cavanaugh C.M."/>
        </authorList>
    </citation>
    <scope>NUCLEOTIDE SEQUENCE [LARGE SCALE GENOMIC DNA]</scope>
    <source>
        <strain evidence="3">Se-Cadez</strain>
    </source>
</reference>
<accession>A0A1T2KWJ8</accession>
<evidence type="ECO:0000313" key="4">
    <source>
        <dbReference type="Proteomes" id="UP000190896"/>
    </source>
</evidence>
<dbReference type="OrthoDB" id="92254at2"/>
<evidence type="ECO:0000256" key="2">
    <source>
        <dbReference type="SAM" id="SignalP"/>
    </source>
</evidence>
<dbReference type="InterPro" id="IPR008939">
    <property type="entry name" value="Lytic_TGlycosylase_superhlx_U"/>
</dbReference>
<dbReference type="EMBL" id="MPRJ01000015">
    <property type="protein sequence ID" value="OOZ37194.1"/>
    <property type="molecule type" value="Genomic_DNA"/>
</dbReference>
<organism evidence="3 4">
    <name type="scientific">Solemya velesiana gill symbiont</name>
    <dbReference type="NCBI Taxonomy" id="1918948"/>
    <lineage>
        <taxon>Bacteria</taxon>
        <taxon>Pseudomonadati</taxon>
        <taxon>Pseudomonadota</taxon>
        <taxon>Gammaproteobacteria</taxon>
        <taxon>sulfur-oxidizing symbionts</taxon>
    </lineage>
</organism>
<name>A0A1T2KWJ8_9GAMM</name>
<keyword evidence="1 2" id="KW-0732">Signal</keyword>
<evidence type="ECO:0008006" key="5">
    <source>
        <dbReference type="Google" id="ProtNLM"/>
    </source>
</evidence>
<gene>
    <name evidence="3" type="ORF">BOW51_03505</name>
</gene>
<comment type="caution">
    <text evidence="3">The sequence shown here is derived from an EMBL/GenBank/DDBJ whole genome shotgun (WGS) entry which is preliminary data.</text>
</comment>
<dbReference type="RefSeq" id="WP_078486137.1">
    <property type="nucleotide sequence ID" value="NZ_MPRJ01000015.1"/>
</dbReference>
<dbReference type="Gene3D" id="1.25.20.10">
    <property type="entry name" value="Bacterial muramidases"/>
    <property type="match status" value="1"/>
</dbReference>
<evidence type="ECO:0000256" key="1">
    <source>
        <dbReference type="ARBA" id="ARBA00022729"/>
    </source>
</evidence>
<dbReference type="GO" id="GO:0004553">
    <property type="term" value="F:hydrolase activity, hydrolyzing O-glycosyl compounds"/>
    <property type="evidence" value="ECO:0007669"/>
    <property type="project" value="InterPro"/>
</dbReference>
<keyword evidence="4" id="KW-1185">Reference proteome</keyword>
<dbReference type="SUPFAM" id="SSF48435">
    <property type="entry name" value="Bacterial muramidases"/>
    <property type="match status" value="1"/>
</dbReference>
<dbReference type="Proteomes" id="UP000190896">
    <property type="component" value="Unassembled WGS sequence"/>
</dbReference>
<proteinExistence type="predicted"/>
<feature type="chain" id="PRO_5013159840" description="Lytic murein transglycosylase" evidence="2">
    <location>
        <begin position="23"/>
        <end position="237"/>
    </location>
</feature>
<protein>
    <recommendedName>
        <fullName evidence="5">Lytic murein transglycosylase</fullName>
    </recommendedName>
</protein>